<name>A0A3N8QQU9_9BURK</name>
<comment type="caution">
    <text evidence="1">The sequence shown here is derived from an EMBL/GenBank/DDBJ whole genome shotgun (WGS) entry which is preliminary data.</text>
</comment>
<gene>
    <name evidence="1" type="ORF">DF037_20465</name>
</gene>
<reference evidence="1 2" key="1">
    <citation type="submission" date="2018-08" db="EMBL/GenBank/DDBJ databases">
        <title>Comparative analysis of Burkholderia isolates from Puerto Rico.</title>
        <authorList>
            <person name="Hall C."/>
            <person name="Sahl J."/>
            <person name="Wagner D."/>
        </authorList>
    </citation>
    <scope>NUCLEOTIDE SEQUENCE [LARGE SCALE GENOMIC DNA]</scope>
    <source>
        <strain evidence="1 2">Bp9001</strain>
    </source>
</reference>
<evidence type="ECO:0000313" key="2">
    <source>
        <dbReference type="Proteomes" id="UP000269271"/>
    </source>
</evidence>
<dbReference type="AlphaFoldDB" id="A0A3N8QQU9"/>
<dbReference type="Proteomes" id="UP000269271">
    <property type="component" value="Unassembled WGS sequence"/>
</dbReference>
<dbReference type="EMBL" id="QTQX01000013">
    <property type="protein sequence ID" value="RQT26065.1"/>
    <property type="molecule type" value="Genomic_DNA"/>
</dbReference>
<dbReference type="RefSeq" id="WP_124618531.1">
    <property type="nucleotide sequence ID" value="NZ_QTQX01000013.1"/>
</dbReference>
<evidence type="ECO:0000313" key="1">
    <source>
        <dbReference type="EMBL" id="RQT26065.1"/>
    </source>
</evidence>
<sequence length="110" mass="11539">MAIKQAVVLESTGATAEYHVVTQVMIDTLSKTTSATIMSYVSADTHTSGKQPIQGATTIYMQGVPDANEGAISFAEKLLIVSKPADGDQTAEVLPYGANRYMLAGGTIVE</sequence>
<protein>
    <recommendedName>
        <fullName evidence="3">Bacteriophage protein</fullName>
    </recommendedName>
</protein>
<organism evidence="1 2">
    <name type="scientific">Burkholderia contaminans</name>
    <dbReference type="NCBI Taxonomy" id="488447"/>
    <lineage>
        <taxon>Bacteria</taxon>
        <taxon>Pseudomonadati</taxon>
        <taxon>Pseudomonadota</taxon>
        <taxon>Betaproteobacteria</taxon>
        <taxon>Burkholderiales</taxon>
        <taxon>Burkholderiaceae</taxon>
        <taxon>Burkholderia</taxon>
        <taxon>Burkholderia cepacia complex</taxon>
    </lineage>
</organism>
<accession>A0A3N8QQU9</accession>
<evidence type="ECO:0008006" key="3">
    <source>
        <dbReference type="Google" id="ProtNLM"/>
    </source>
</evidence>
<proteinExistence type="predicted"/>